<proteinExistence type="predicted"/>
<feature type="transmembrane region" description="Helical" evidence="1">
    <location>
        <begin position="181"/>
        <end position="204"/>
    </location>
</feature>
<feature type="transmembrane region" description="Helical" evidence="1">
    <location>
        <begin position="111"/>
        <end position="135"/>
    </location>
</feature>
<dbReference type="Pfam" id="PF12679">
    <property type="entry name" value="ABC2_membrane_2"/>
    <property type="match status" value="1"/>
</dbReference>
<protein>
    <submittedName>
        <fullName evidence="2">ABC transporter permease subunit</fullName>
    </submittedName>
</protein>
<keyword evidence="1" id="KW-0472">Membrane</keyword>
<evidence type="ECO:0000256" key="1">
    <source>
        <dbReference type="SAM" id="Phobius"/>
    </source>
</evidence>
<keyword evidence="3" id="KW-1185">Reference proteome</keyword>
<dbReference type="Proteomes" id="UP000758652">
    <property type="component" value="Unassembled WGS sequence"/>
</dbReference>
<reference evidence="2 3" key="1">
    <citation type="submission" date="2020-10" db="EMBL/GenBank/DDBJ databases">
        <title>ChiBAC.</title>
        <authorList>
            <person name="Zenner C."/>
            <person name="Hitch T.C.A."/>
            <person name="Clavel T."/>
        </authorList>
    </citation>
    <scope>NUCLEOTIDE SEQUENCE [LARGE SCALE GENOMIC DNA]</scope>
    <source>
        <strain evidence="2 3">DSM 108991</strain>
    </source>
</reference>
<keyword evidence="1" id="KW-1133">Transmembrane helix</keyword>
<gene>
    <name evidence="2" type="ORF">INF30_12225</name>
</gene>
<feature type="transmembrane region" description="Helical" evidence="1">
    <location>
        <begin position="229"/>
        <end position="250"/>
    </location>
</feature>
<keyword evidence="1" id="KW-0812">Transmembrane</keyword>
<organism evidence="2 3">
    <name type="scientific">Claveliimonas monacensis</name>
    <dbReference type="NCBI Taxonomy" id="2779351"/>
    <lineage>
        <taxon>Bacteria</taxon>
        <taxon>Bacillati</taxon>
        <taxon>Bacillota</taxon>
        <taxon>Clostridia</taxon>
        <taxon>Lachnospirales</taxon>
        <taxon>Lachnospiraceae</taxon>
        <taxon>Claveliimonas</taxon>
    </lineage>
</organism>
<comment type="caution">
    <text evidence="2">The sequence shown here is derived from an EMBL/GenBank/DDBJ whole genome shotgun (WGS) entry which is preliminary data.</text>
</comment>
<feature type="transmembrane region" description="Helical" evidence="1">
    <location>
        <begin position="147"/>
        <end position="169"/>
    </location>
</feature>
<feature type="transmembrane region" description="Helical" evidence="1">
    <location>
        <begin position="21"/>
        <end position="46"/>
    </location>
</feature>
<evidence type="ECO:0000313" key="2">
    <source>
        <dbReference type="EMBL" id="MBE5064021.1"/>
    </source>
</evidence>
<evidence type="ECO:0000313" key="3">
    <source>
        <dbReference type="Proteomes" id="UP000758652"/>
    </source>
</evidence>
<dbReference type="PANTHER" id="PTHR43471">
    <property type="entry name" value="ABC TRANSPORTER PERMEASE"/>
    <property type="match status" value="1"/>
</dbReference>
<feature type="transmembrane region" description="Helical" evidence="1">
    <location>
        <begin position="66"/>
        <end position="90"/>
    </location>
</feature>
<sequence length="257" mass="29410">MNELCVLLKKEVKEYIRKHKILIILSVFILIGIISPLGTKYLGAILQQLLPSGYEIKFRSPSEIEAYFQFFKNISQLGLIIFIFATVGIMSDEFEKKTIINILSKGINRGTVILSKFVVTSVIFLLSYTVSIMVFRYYTGIFWGNNIRIGVVIYSSILIYFYGVLNISVNIFFGTIFENKILTLVVCFAFNIIQMFLGIFPQIARYLPVSSLSQCVYIVEGKIDIYETIPALLSTLFFTALLLIISIYLFNRKEIDQ</sequence>
<name>A0ABR9RM27_9FIRM</name>
<dbReference type="RefSeq" id="WP_226395425.1">
    <property type="nucleotide sequence ID" value="NZ_JADCKL010000012.1"/>
</dbReference>
<dbReference type="EMBL" id="JADCKL010000012">
    <property type="protein sequence ID" value="MBE5064021.1"/>
    <property type="molecule type" value="Genomic_DNA"/>
</dbReference>
<accession>A0ABR9RM27</accession>